<comment type="caution">
    <text evidence="10">The sequence shown here is derived from an EMBL/GenBank/DDBJ whole genome shotgun (WGS) entry which is preliminary data.</text>
</comment>
<dbReference type="GO" id="GO:0042626">
    <property type="term" value="F:ATPase-coupled transmembrane transporter activity"/>
    <property type="evidence" value="ECO:0007669"/>
    <property type="project" value="TreeGrafter"/>
</dbReference>
<evidence type="ECO:0000256" key="4">
    <source>
        <dbReference type="ARBA" id="ARBA00022475"/>
    </source>
</evidence>
<dbReference type="PROSITE" id="PS50893">
    <property type="entry name" value="ABC_TRANSPORTER_2"/>
    <property type="match status" value="1"/>
</dbReference>
<dbReference type="InterPro" id="IPR003593">
    <property type="entry name" value="AAA+_ATPase"/>
</dbReference>
<reference evidence="10 11" key="1">
    <citation type="submission" date="2019-05" db="EMBL/GenBank/DDBJ databases">
        <title>We sequenced the genome of Paenibacillus hemerocallicola KCTC 33185 for further insight into its adaptation and study the phylogeny of Paenibacillus.</title>
        <authorList>
            <person name="Narsing Rao M.P."/>
        </authorList>
    </citation>
    <scope>NUCLEOTIDE SEQUENCE [LARGE SCALE GENOMIC DNA]</scope>
    <source>
        <strain evidence="10 11">KCTC 33185</strain>
    </source>
</reference>
<evidence type="ECO:0000256" key="7">
    <source>
        <dbReference type="ARBA" id="ARBA00022967"/>
    </source>
</evidence>
<comment type="similarity">
    <text evidence="2">Belongs to the ABC transporter superfamily.</text>
</comment>
<dbReference type="OrthoDB" id="9784332at2"/>
<dbReference type="AlphaFoldDB" id="A0A5C4SVY9"/>
<organism evidence="10 11">
    <name type="scientific">Paenibacillus hemerocallicola</name>
    <dbReference type="NCBI Taxonomy" id="1172614"/>
    <lineage>
        <taxon>Bacteria</taxon>
        <taxon>Bacillati</taxon>
        <taxon>Bacillota</taxon>
        <taxon>Bacilli</taxon>
        <taxon>Bacillales</taxon>
        <taxon>Paenibacillaceae</taxon>
        <taxon>Paenibacillus</taxon>
    </lineage>
</organism>
<keyword evidence="8" id="KW-0472">Membrane</keyword>
<gene>
    <name evidence="10" type="ORF">FE784_38835</name>
</gene>
<dbReference type="SMART" id="SM00382">
    <property type="entry name" value="AAA"/>
    <property type="match status" value="1"/>
</dbReference>
<sequence length="274" mass="29234">MRPLWNLKDADVALHAPEDSATVLRRLNLRIDEGEFVAVVGRNGSGKSTLLRALGGFAQVTGGEIAVDGEMIRGVRAVFQNPDAQIVGETVFEDVSFGLENMAVPPGDMPGLVRDALAMVGLNVRGDEPAEHLSGGQKQLLCMAGAIVTGTRILLLDEPTAMLDPASKSALQRVAKRLHENGTTIVWATQAMDEVGLAGRVIALRDGEVAFDGTPERFMYGDGGEAPSSPCLSLGFRHPYAVEVAHRLLAAGLPLRERPVLDEQLLKVVPALCR</sequence>
<dbReference type="Gene3D" id="3.40.50.300">
    <property type="entry name" value="P-loop containing nucleotide triphosphate hydrolases"/>
    <property type="match status" value="1"/>
</dbReference>
<dbReference type="InterPro" id="IPR027417">
    <property type="entry name" value="P-loop_NTPase"/>
</dbReference>
<dbReference type="EMBL" id="VDCQ01000106">
    <property type="protein sequence ID" value="TNJ56713.1"/>
    <property type="molecule type" value="Genomic_DNA"/>
</dbReference>
<evidence type="ECO:0000259" key="9">
    <source>
        <dbReference type="PROSITE" id="PS50893"/>
    </source>
</evidence>
<dbReference type="Proteomes" id="UP000307943">
    <property type="component" value="Unassembled WGS sequence"/>
</dbReference>
<evidence type="ECO:0000256" key="5">
    <source>
        <dbReference type="ARBA" id="ARBA00022741"/>
    </source>
</evidence>
<dbReference type="GO" id="GO:0005524">
    <property type="term" value="F:ATP binding"/>
    <property type="evidence" value="ECO:0007669"/>
    <property type="project" value="UniProtKB-KW"/>
</dbReference>
<dbReference type="InterPro" id="IPR003439">
    <property type="entry name" value="ABC_transporter-like_ATP-bd"/>
</dbReference>
<dbReference type="InterPro" id="IPR017871">
    <property type="entry name" value="ABC_transporter-like_CS"/>
</dbReference>
<comment type="subcellular location">
    <subcellularLocation>
        <location evidence="1">Cell membrane</location>
        <topology evidence="1">Peripheral membrane protein</topology>
    </subcellularLocation>
</comment>
<name>A0A5C4SVY9_9BACL</name>
<feature type="domain" description="ABC transporter" evidence="9">
    <location>
        <begin position="7"/>
        <end position="231"/>
    </location>
</feature>
<dbReference type="PANTHER" id="PTHR43553">
    <property type="entry name" value="HEAVY METAL TRANSPORTER"/>
    <property type="match status" value="1"/>
</dbReference>
<proteinExistence type="inferred from homology"/>
<dbReference type="InterPro" id="IPR015856">
    <property type="entry name" value="ABC_transpr_CbiO/EcfA_su"/>
</dbReference>
<dbReference type="PANTHER" id="PTHR43553:SF24">
    <property type="entry name" value="ENERGY-COUPLING FACTOR TRANSPORTER ATP-BINDING PROTEIN ECFA1"/>
    <property type="match status" value="1"/>
</dbReference>
<evidence type="ECO:0000256" key="6">
    <source>
        <dbReference type="ARBA" id="ARBA00022840"/>
    </source>
</evidence>
<evidence type="ECO:0000256" key="1">
    <source>
        <dbReference type="ARBA" id="ARBA00004202"/>
    </source>
</evidence>
<keyword evidence="4" id="KW-1003">Cell membrane</keyword>
<evidence type="ECO:0000313" key="11">
    <source>
        <dbReference type="Proteomes" id="UP000307943"/>
    </source>
</evidence>
<dbReference type="GO" id="GO:0043190">
    <property type="term" value="C:ATP-binding cassette (ABC) transporter complex"/>
    <property type="evidence" value="ECO:0007669"/>
    <property type="project" value="TreeGrafter"/>
</dbReference>
<dbReference type="InterPro" id="IPR050095">
    <property type="entry name" value="ECF_ABC_transporter_ATP-bd"/>
</dbReference>
<keyword evidence="7" id="KW-1278">Translocase</keyword>
<keyword evidence="6 10" id="KW-0067">ATP-binding</keyword>
<evidence type="ECO:0000256" key="8">
    <source>
        <dbReference type="ARBA" id="ARBA00023136"/>
    </source>
</evidence>
<keyword evidence="3" id="KW-0813">Transport</keyword>
<dbReference type="Pfam" id="PF00005">
    <property type="entry name" value="ABC_tran"/>
    <property type="match status" value="1"/>
</dbReference>
<dbReference type="RefSeq" id="WP_139607668.1">
    <property type="nucleotide sequence ID" value="NZ_VDCQ01000106.1"/>
</dbReference>
<dbReference type="SUPFAM" id="SSF52540">
    <property type="entry name" value="P-loop containing nucleoside triphosphate hydrolases"/>
    <property type="match status" value="1"/>
</dbReference>
<evidence type="ECO:0000256" key="2">
    <source>
        <dbReference type="ARBA" id="ARBA00005417"/>
    </source>
</evidence>
<dbReference type="PROSITE" id="PS00211">
    <property type="entry name" value="ABC_TRANSPORTER_1"/>
    <property type="match status" value="1"/>
</dbReference>
<dbReference type="CDD" id="cd03225">
    <property type="entry name" value="ABC_cobalt_CbiO_domain1"/>
    <property type="match status" value="1"/>
</dbReference>
<protein>
    <submittedName>
        <fullName evidence="10">ATP-binding cassette domain-containing protein</fullName>
    </submittedName>
</protein>
<accession>A0A5C4SVY9</accession>
<keyword evidence="5" id="KW-0547">Nucleotide-binding</keyword>
<evidence type="ECO:0000313" key="10">
    <source>
        <dbReference type="EMBL" id="TNJ56713.1"/>
    </source>
</evidence>
<evidence type="ECO:0000256" key="3">
    <source>
        <dbReference type="ARBA" id="ARBA00022448"/>
    </source>
</evidence>
<keyword evidence="11" id="KW-1185">Reference proteome</keyword>
<dbReference type="GO" id="GO:0016887">
    <property type="term" value="F:ATP hydrolysis activity"/>
    <property type="evidence" value="ECO:0007669"/>
    <property type="project" value="InterPro"/>
</dbReference>